<evidence type="ECO:0000313" key="3">
    <source>
        <dbReference type="Proteomes" id="UP000254512"/>
    </source>
</evidence>
<dbReference type="EMBL" id="UGHD01000002">
    <property type="protein sequence ID" value="STO57461.1"/>
    <property type="molecule type" value="Genomic_DNA"/>
</dbReference>
<protein>
    <recommendedName>
        <fullName evidence="4">Virion protein</fullName>
    </recommendedName>
</protein>
<dbReference type="AlphaFoldDB" id="A0A377HMH6"/>
<reference evidence="2 3" key="1">
    <citation type="submission" date="2018-06" db="EMBL/GenBank/DDBJ databases">
        <authorList>
            <consortium name="Pathogen Informatics"/>
            <person name="Doyle S."/>
        </authorList>
    </citation>
    <scope>NUCLEOTIDE SEQUENCE [LARGE SCALE GENOMIC DNA]</scope>
    <source>
        <strain evidence="2 3">NCTC11645</strain>
    </source>
</reference>
<sequence length="158" mass="17814">MRWLITGAAITALIILNREKVAQMTGLSEPMGVRNNNPLNIRKGNDWQGETDPDHTRNYEAFVSPEYGFRAGARILYSYNRRGINTIRAIVAVFAPKGDNNDPDHYTKMVSKWTRIDPDTPINMNNNDTVAEVLQAMGRMEVGKVYPFQTVLKGVQMA</sequence>
<accession>A0A377HMH6</accession>
<evidence type="ECO:0000313" key="2">
    <source>
        <dbReference type="EMBL" id="STO57461.1"/>
    </source>
</evidence>
<organism evidence="2 3">
    <name type="scientific">Grimontia hollisae</name>
    <name type="common">Vibrio hollisae</name>
    <dbReference type="NCBI Taxonomy" id="673"/>
    <lineage>
        <taxon>Bacteria</taxon>
        <taxon>Pseudomonadati</taxon>
        <taxon>Pseudomonadota</taxon>
        <taxon>Gammaproteobacteria</taxon>
        <taxon>Vibrionales</taxon>
        <taxon>Vibrionaceae</taxon>
        <taxon>Grimontia</taxon>
    </lineage>
</organism>
<evidence type="ECO:0008006" key="4">
    <source>
        <dbReference type="Google" id="ProtNLM"/>
    </source>
</evidence>
<feature type="region of interest" description="Disordered" evidence="1">
    <location>
        <begin position="33"/>
        <end position="54"/>
    </location>
</feature>
<name>A0A377HMH6_GRIHO</name>
<gene>
    <name evidence="2" type="ORF">NCTC11645_01853</name>
</gene>
<proteinExistence type="predicted"/>
<dbReference type="Proteomes" id="UP000254512">
    <property type="component" value="Unassembled WGS sequence"/>
</dbReference>
<evidence type="ECO:0000256" key="1">
    <source>
        <dbReference type="SAM" id="MobiDB-lite"/>
    </source>
</evidence>
<dbReference type="RefSeq" id="WP_258867477.1">
    <property type="nucleotide sequence ID" value="NZ_UGHD01000002.1"/>
</dbReference>